<keyword evidence="3 8" id="KW-0436">Ligase</keyword>
<evidence type="ECO:0000259" key="9">
    <source>
        <dbReference type="SMART" id="SM00977"/>
    </source>
</evidence>
<dbReference type="Pfam" id="PF11734">
    <property type="entry name" value="TilS_C"/>
    <property type="match status" value="1"/>
</dbReference>
<gene>
    <name evidence="8 10" type="primary">tilS</name>
    <name evidence="10" type="ORF">SanaruYs_19630</name>
</gene>
<dbReference type="InterPro" id="IPR011063">
    <property type="entry name" value="TilS/TtcA_N"/>
</dbReference>
<dbReference type="NCBIfam" id="TIGR02432">
    <property type="entry name" value="lysidine_TilS_N"/>
    <property type="match status" value="1"/>
</dbReference>
<dbReference type="InterPro" id="IPR012094">
    <property type="entry name" value="tRNA_Ile_lys_synt"/>
</dbReference>
<proteinExistence type="inferred from homology"/>
<dbReference type="InterPro" id="IPR014729">
    <property type="entry name" value="Rossmann-like_a/b/a_fold"/>
</dbReference>
<feature type="domain" description="Lysidine-tRNA(Ile) synthetase C-terminal" evidence="9">
    <location>
        <begin position="362"/>
        <end position="434"/>
    </location>
</feature>
<evidence type="ECO:0000313" key="11">
    <source>
        <dbReference type="Proteomes" id="UP000288227"/>
    </source>
</evidence>
<evidence type="ECO:0000256" key="3">
    <source>
        <dbReference type="ARBA" id="ARBA00022598"/>
    </source>
</evidence>
<comment type="similarity">
    <text evidence="8">Belongs to the tRNA(Ile)-lysidine synthase family.</text>
</comment>
<dbReference type="OrthoDB" id="9807403at2"/>
<dbReference type="Proteomes" id="UP000288227">
    <property type="component" value="Unassembled WGS sequence"/>
</dbReference>
<dbReference type="InterPro" id="IPR012796">
    <property type="entry name" value="Lysidine-tRNA-synth_C"/>
</dbReference>
<dbReference type="SUPFAM" id="SSF52402">
    <property type="entry name" value="Adenine nucleotide alpha hydrolases-like"/>
    <property type="match status" value="1"/>
</dbReference>
<evidence type="ECO:0000256" key="4">
    <source>
        <dbReference type="ARBA" id="ARBA00022694"/>
    </source>
</evidence>
<dbReference type="InterPro" id="IPR012795">
    <property type="entry name" value="tRNA_Ile_lys_synt_N"/>
</dbReference>
<sequence length="441" mass="50521">MLKQFISHLSDKHNIQAPAKVLLAVSGGLDSMVMLELFHQSGFSVGIAHVNFELRGEESDGDEALVKNVCQQKNIPFFTTHFFTKDYANEKGISVQMAARELRYKWFESLAEEHNYEWIATAHHLNDSIETAVFNWTNAASLAGLCGIAAQHGKIIRPLLFARRKELEDFAKENSVIWREDSSNDSDVYKRNFIRHQIIPKLKELNPSLESSFMRGQRKLQGELSFLNHALQQWKNQFVSIQNDVVNIDKKGFNEIDAAAIILYKVAEPFGFNFDVCEEVLQALHEQSGKRFLSNSYQMIVDRSKLLISKQVDELDAVLIERDQTDAFLGNWHLKIRVGTKQVPINDLNVAMLDFARLQFPLKWRQWQAGDTFYPLGMKGSKKVSDLLIDNKVSLVDKTKVTVLTSGEEIIWVVGHRLDERFKLSENTKETLILTLNPYFT</sequence>
<dbReference type="AlphaFoldDB" id="A0A401UA62"/>
<comment type="caution">
    <text evidence="10">The sequence shown here is derived from an EMBL/GenBank/DDBJ whole genome shotgun (WGS) entry which is preliminary data.</text>
</comment>
<evidence type="ECO:0000256" key="2">
    <source>
        <dbReference type="ARBA" id="ARBA00022490"/>
    </source>
</evidence>
<keyword evidence="4 8" id="KW-0819">tRNA processing</keyword>
<dbReference type="Gene3D" id="3.40.50.620">
    <property type="entry name" value="HUPs"/>
    <property type="match status" value="1"/>
</dbReference>
<dbReference type="GO" id="GO:0006400">
    <property type="term" value="P:tRNA modification"/>
    <property type="evidence" value="ECO:0007669"/>
    <property type="project" value="UniProtKB-UniRule"/>
</dbReference>
<dbReference type="HAMAP" id="MF_01161">
    <property type="entry name" value="tRNA_Ile_lys_synt"/>
    <property type="match status" value="1"/>
</dbReference>
<comment type="domain">
    <text evidence="8">The N-terminal region contains the highly conserved SGGXDS motif, predicted to be a P-loop motif involved in ATP binding.</text>
</comment>
<keyword evidence="2 8" id="KW-0963">Cytoplasm</keyword>
<dbReference type="EC" id="6.3.4.19" evidence="8"/>
<dbReference type="SMART" id="SM00977">
    <property type="entry name" value="TilS_C"/>
    <property type="match status" value="1"/>
</dbReference>
<evidence type="ECO:0000256" key="8">
    <source>
        <dbReference type="HAMAP-Rule" id="MF_01161"/>
    </source>
</evidence>
<name>A0A401UA62_9BACT</name>
<dbReference type="GO" id="GO:0005524">
    <property type="term" value="F:ATP binding"/>
    <property type="evidence" value="ECO:0007669"/>
    <property type="project" value="UniProtKB-UniRule"/>
</dbReference>
<organism evidence="10 11">
    <name type="scientific">Chryseotalea sanaruensis</name>
    <dbReference type="NCBI Taxonomy" id="2482724"/>
    <lineage>
        <taxon>Bacteria</taxon>
        <taxon>Pseudomonadati</taxon>
        <taxon>Bacteroidota</taxon>
        <taxon>Cytophagia</taxon>
        <taxon>Cytophagales</taxon>
        <taxon>Chryseotaleaceae</taxon>
        <taxon>Chryseotalea</taxon>
    </lineage>
</organism>
<keyword evidence="6 8" id="KW-0067">ATP-binding</keyword>
<evidence type="ECO:0000256" key="1">
    <source>
        <dbReference type="ARBA" id="ARBA00004496"/>
    </source>
</evidence>
<dbReference type="PANTHER" id="PTHR43033">
    <property type="entry name" value="TRNA(ILE)-LYSIDINE SYNTHASE-RELATED"/>
    <property type="match status" value="1"/>
</dbReference>
<evidence type="ECO:0000313" key="10">
    <source>
        <dbReference type="EMBL" id="GCC51734.1"/>
    </source>
</evidence>
<accession>A0A401UA62</accession>
<dbReference type="Pfam" id="PF01171">
    <property type="entry name" value="ATP_bind_3"/>
    <property type="match status" value="1"/>
</dbReference>
<dbReference type="EMBL" id="BHXQ01000003">
    <property type="protein sequence ID" value="GCC51734.1"/>
    <property type="molecule type" value="Genomic_DNA"/>
</dbReference>
<reference evidence="10 11" key="1">
    <citation type="submission" date="2018-11" db="EMBL/GenBank/DDBJ databases">
        <title>Chryseotalea sanarue gen. nov., sp., nov., a member of the family Cytophagaceae, isolated from a brackish lake in Hamamatsu Japan.</title>
        <authorList>
            <person name="Maejima Y."/>
            <person name="Iino T."/>
            <person name="Muraguchi Y."/>
            <person name="Fukuda K."/>
            <person name="Ohkuma M."/>
            <person name="Moriuchi R."/>
            <person name="Dohra H."/>
            <person name="Kimbara K."/>
            <person name="Shintani M."/>
        </authorList>
    </citation>
    <scope>NUCLEOTIDE SEQUENCE [LARGE SCALE GENOMIC DNA]</scope>
    <source>
        <strain evidence="10 11">Ys</strain>
    </source>
</reference>
<comment type="subcellular location">
    <subcellularLocation>
        <location evidence="1 8">Cytoplasm</location>
    </subcellularLocation>
</comment>
<protein>
    <recommendedName>
        <fullName evidence="8">tRNA(Ile)-lysidine synthase</fullName>
        <ecNumber evidence="8">6.3.4.19</ecNumber>
    </recommendedName>
    <alternativeName>
        <fullName evidence="8">tRNA(Ile)-2-lysyl-cytidine synthase</fullName>
    </alternativeName>
    <alternativeName>
        <fullName evidence="8">tRNA(Ile)-lysidine synthetase</fullName>
    </alternativeName>
</protein>
<comment type="function">
    <text evidence="8">Ligates lysine onto the cytidine present at position 34 of the AUA codon-specific tRNA(Ile) that contains the anticodon CAU, in an ATP-dependent manner. Cytidine is converted to lysidine, thus changing the amino acid specificity of the tRNA from methionine to isoleucine.</text>
</comment>
<dbReference type="GO" id="GO:0032267">
    <property type="term" value="F:tRNA(Ile)-lysidine synthase activity"/>
    <property type="evidence" value="ECO:0007669"/>
    <property type="project" value="UniProtKB-EC"/>
</dbReference>
<evidence type="ECO:0000256" key="6">
    <source>
        <dbReference type="ARBA" id="ARBA00022840"/>
    </source>
</evidence>
<dbReference type="SUPFAM" id="SSF56037">
    <property type="entry name" value="PheT/TilS domain"/>
    <property type="match status" value="1"/>
</dbReference>
<evidence type="ECO:0000256" key="7">
    <source>
        <dbReference type="ARBA" id="ARBA00048539"/>
    </source>
</evidence>
<dbReference type="PANTHER" id="PTHR43033:SF1">
    <property type="entry name" value="TRNA(ILE)-LYSIDINE SYNTHASE-RELATED"/>
    <property type="match status" value="1"/>
</dbReference>
<evidence type="ECO:0000256" key="5">
    <source>
        <dbReference type="ARBA" id="ARBA00022741"/>
    </source>
</evidence>
<dbReference type="GO" id="GO:0005737">
    <property type="term" value="C:cytoplasm"/>
    <property type="evidence" value="ECO:0007669"/>
    <property type="project" value="UniProtKB-SubCell"/>
</dbReference>
<dbReference type="CDD" id="cd01992">
    <property type="entry name" value="TilS_N"/>
    <property type="match status" value="1"/>
</dbReference>
<dbReference type="NCBIfam" id="TIGR02433">
    <property type="entry name" value="lysidine_TilS_C"/>
    <property type="match status" value="1"/>
</dbReference>
<keyword evidence="11" id="KW-1185">Reference proteome</keyword>
<keyword evidence="5 8" id="KW-0547">Nucleotide-binding</keyword>
<feature type="binding site" evidence="8">
    <location>
        <begin position="26"/>
        <end position="31"/>
    </location>
    <ligand>
        <name>ATP</name>
        <dbReference type="ChEBI" id="CHEBI:30616"/>
    </ligand>
</feature>
<dbReference type="RefSeq" id="WP_160118628.1">
    <property type="nucleotide sequence ID" value="NZ_BHXQ01000003.1"/>
</dbReference>
<comment type="catalytic activity">
    <reaction evidence="7 8">
        <text>cytidine(34) in tRNA(Ile2) + L-lysine + ATP = lysidine(34) in tRNA(Ile2) + AMP + diphosphate + H(+)</text>
        <dbReference type="Rhea" id="RHEA:43744"/>
        <dbReference type="Rhea" id="RHEA-COMP:10625"/>
        <dbReference type="Rhea" id="RHEA-COMP:10670"/>
        <dbReference type="ChEBI" id="CHEBI:15378"/>
        <dbReference type="ChEBI" id="CHEBI:30616"/>
        <dbReference type="ChEBI" id="CHEBI:32551"/>
        <dbReference type="ChEBI" id="CHEBI:33019"/>
        <dbReference type="ChEBI" id="CHEBI:82748"/>
        <dbReference type="ChEBI" id="CHEBI:83665"/>
        <dbReference type="ChEBI" id="CHEBI:456215"/>
        <dbReference type="EC" id="6.3.4.19"/>
    </reaction>
</comment>